<dbReference type="OrthoDB" id="5572581at2"/>
<evidence type="ECO:0000256" key="1">
    <source>
        <dbReference type="ARBA" id="ARBA00022636"/>
    </source>
</evidence>
<keyword evidence="1" id="KW-0973">c-di-GMP</keyword>
<reference evidence="5 6" key="1">
    <citation type="submission" date="2015-12" db="EMBL/GenBank/DDBJ databases">
        <title>Complete genome of Roseateles depolymerans KCTC 42856.</title>
        <authorList>
            <person name="Kim K.M."/>
        </authorList>
    </citation>
    <scope>NUCLEOTIDE SEQUENCE [LARGE SCALE GENOMIC DNA]</scope>
    <source>
        <strain evidence="5 6">KCTC 42856</strain>
    </source>
</reference>
<dbReference type="KEGG" id="rdp:RD2015_1732"/>
<dbReference type="Gene3D" id="2.30.110.10">
    <property type="entry name" value="Electron Transport, Fmn-binding Protein, Chain A"/>
    <property type="match status" value="1"/>
</dbReference>
<proteinExistence type="predicted"/>
<dbReference type="InterPro" id="IPR012349">
    <property type="entry name" value="Split_barrel_FMN-bd"/>
</dbReference>
<dbReference type="PATRIC" id="fig|76731.3.peg.1774"/>
<dbReference type="Pfam" id="PF07317">
    <property type="entry name" value="PilZN"/>
    <property type="match status" value="1"/>
</dbReference>
<sequence>MNDRDADLSSTAASTAAVGAGADTPETLEDYRLDAPGEIQSWLRELMQARTRVQLSTPDGALLHTVLLALDAPHGLLTFEGSVDPTVTPVLVASKVVTATAYLDKIKLEFEVTGLRAARDPGGEVLSASIPKQLYRFQRRQAYRVQSAGQLYPALRLTQPDGLRIRVVNVSGGGLALQWPQSSATAAAVGATAGAAVDAASRAATTGATGTMPPPPQAGAELTGTLELEREVSFSALLRVQHVTPGEGQAPHQLGCAFISLAPSAARALQVFIDQAQKRERLMKRPGG</sequence>
<keyword evidence="3" id="KW-0975">Bacterial flagellum</keyword>
<evidence type="ECO:0000256" key="4">
    <source>
        <dbReference type="SAM" id="MobiDB-lite"/>
    </source>
</evidence>
<evidence type="ECO:0000256" key="2">
    <source>
        <dbReference type="ARBA" id="ARBA00022741"/>
    </source>
</evidence>
<evidence type="ECO:0000256" key="3">
    <source>
        <dbReference type="ARBA" id="ARBA00023143"/>
    </source>
</evidence>
<name>A0A0U3CXY6_9BURK</name>
<gene>
    <name evidence="5" type="ORF">RD2015_1732</name>
</gene>
<dbReference type="AlphaFoldDB" id="A0A0U3CXY6"/>
<dbReference type="RefSeq" id="WP_058934536.1">
    <property type="nucleotide sequence ID" value="NZ_CP013729.1"/>
</dbReference>
<evidence type="ECO:0000313" key="6">
    <source>
        <dbReference type="Proteomes" id="UP000060699"/>
    </source>
</evidence>
<dbReference type="EMBL" id="CP013729">
    <property type="protein sequence ID" value="ALV06214.1"/>
    <property type="molecule type" value="Genomic_DNA"/>
</dbReference>
<dbReference type="Gene3D" id="2.40.10.220">
    <property type="entry name" value="predicted glycosyltransferase like domains"/>
    <property type="match status" value="1"/>
</dbReference>
<evidence type="ECO:0000313" key="5">
    <source>
        <dbReference type="EMBL" id="ALV06214.1"/>
    </source>
</evidence>
<feature type="region of interest" description="Disordered" evidence="4">
    <location>
        <begin position="1"/>
        <end position="22"/>
    </location>
</feature>
<organism evidence="5 6">
    <name type="scientific">Roseateles depolymerans</name>
    <dbReference type="NCBI Taxonomy" id="76731"/>
    <lineage>
        <taxon>Bacteria</taxon>
        <taxon>Pseudomonadati</taxon>
        <taxon>Pseudomonadota</taxon>
        <taxon>Betaproteobacteria</taxon>
        <taxon>Burkholderiales</taxon>
        <taxon>Sphaerotilaceae</taxon>
        <taxon>Roseateles</taxon>
    </lineage>
</organism>
<dbReference type="STRING" id="76731.RD2015_1732"/>
<dbReference type="Proteomes" id="UP000060699">
    <property type="component" value="Chromosome"/>
</dbReference>
<protein>
    <submittedName>
        <fullName evidence="5">Uncharacterized protein</fullName>
    </submittedName>
</protein>
<keyword evidence="2" id="KW-0547">Nucleotide-binding</keyword>
<feature type="compositionally biased region" description="Low complexity" evidence="4">
    <location>
        <begin position="8"/>
        <end position="22"/>
    </location>
</feature>
<accession>A0A0U3CXY6</accession>
<dbReference type="GO" id="GO:0000166">
    <property type="term" value="F:nucleotide binding"/>
    <property type="evidence" value="ECO:0007669"/>
    <property type="project" value="UniProtKB-KW"/>
</dbReference>
<dbReference type="InterPro" id="IPR009926">
    <property type="entry name" value="T3SS_YcgR_PilZN"/>
</dbReference>
<keyword evidence="6" id="KW-1185">Reference proteome</keyword>